<evidence type="ECO:0000256" key="1">
    <source>
        <dbReference type="SAM" id="Phobius"/>
    </source>
</evidence>
<dbReference type="Proteomes" id="UP000228750">
    <property type="component" value="Unassembled WGS sequence"/>
</dbReference>
<reference evidence="3" key="1">
    <citation type="submission" date="2017-09" db="EMBL/GenBank/DDBJ databases">
        <title>Depth-based differentiation of microbial function through sediment-hosted aquifers and enrichment of novel symbionts in the deep terrestrial subsurface.</title>
        <authorList>
            <person name="Probst A.J."/>
            <person name="Ladd B."/>
            <person name="Jarett J.K."/>
            <person name="Geller-Mcgrath D.E."/>
            <person name="Sieber C.M.K."/>
            <person name="Emerson J.B."/>
            <person name="Anantharaman K."/>
            <person name="Thomas B.C."/>
            <person name="Malmstrom R."/>
            <person name="Stieglmeier M."/>
            <person name="Klingl A."/>
            <person name="Woyke T."/>
            <person name="Ryan C.M."/>
            <person name="Banfield J.F."/>
        </authorList>
    </citation>
    <scope>NUCLEOTIDE SEQUENCE [LARGE SCALE GENOMIC DNA]</scope>
</reference>
<evidence type="ECO:0000313" key="3">
    <source>
        <dbReference type="Proteomes" id="UP000228750"/>
    </source>
</evidence>
<accession>A0A2M7V597</accession>
<dbReference type="EMBL" id="PFPJ01000037">
    <property type="protein sequence ID" value="PIZ93761.1"/>
    <property type="molecule type" value="Genomic_DNA"/>
</dbReference>
<keyword evidence="1" id="KW-0472">Membrane</keyword>
<evidence type="ECO:0008006" key="4">
    <source>
        <dbReference type="Google" id="ProtNLM"/>
    </source>
</evidence>
<evidence type="ECO:0000313" key="2">
    <source>
        <dbReference type="EMBL" id="PIZ93761.1"/>
    </source>
</evidence>
<gene>
    <name evidence="2" type="ORF">COX82_02110</name>
</gene>
<dbReference type="AlphaFoldDB" id="A0A2M7V597"/>
<keyword evidence="1" id="KW-1133">Transmembrane helix</keyword>
<name>A0A2M7V597_9BACT</name>
<organism evidence="2 3">
    <name type="scientific">Candidatus Magasanikbacteria bacterium CG_4_10_14_0_2_um_filter_41_10</name>
    <dbReference type="NCBI Taxonomy" id="1974638"/>
    <lineage>
        <taxon>Bacteria</taxon>
        <taxon>Candidatus Magasanikiibacteriota</taxon>
    </lineage>
</organism>
<comment type="caution">
    <text evidence="2">The sequence shown here is derived from an EMBL/GenBank/DDBJ whole genome shotgun (WGS) entry which is preliminary data.</text>
</comment>
<sequence>MQTFEKRKSGRIIRAFVTLVISLSFLGGVAWYGYTQYFHTTGSFVENDVILSVGGEEQVGFGEEVRYRVRFKNAQEVSLDNSVLEVRYPAGFVFESASKEPDSDTNNRWTLGPLQKEDGEYIDIIGRLYGDVGERQSFRVFLNYTPSNFSSIFQKVATQETTIANAPVSVSFSGPKHVSQGVATSFTIDVTPGDTEKVSLLPPHLELVFEPGVAFVTQKKVPEGDAVHDPIWMFDSLTETQQFTITGAFAGGEGTITPHVLLRGWLDGQSESDAYTIVDVQQELAIEAEQLSVSLIANGSSQDITVQPGENLNATVVVKNNTQETLSNVRVRLLFDAPSSHGRSIMDWASLEDTSDGNILGEQLSDTVRRGQITWNSKNISDLRELKPGAQVTIDVMLPIKSGEDITLAEYGTYDITLAGDAQYTLGGNEETSTGIPLTLTLNSDTTFEVRDEVDADTHKITWLLGNSFHELKDIEAQVDLYGDVHVDEQSAVVPAGQISYDEAGKHLTWKVDTMPLSLEVLALQFPVTVQQKNPSQTQLTSKVRVTAMDAVTGKQLLLIGDEVGL</sequence>
<proteinExistence type="predicted"/>
<feature type="transmembrane region" description="Helical" evidence="1">
    <location>
        <begin position="12"/>
        <end position="34"/>
    </location>
</feature>
<keyword evidence="1" id="KW-0812">Transmembrane</keyword>
<protein>
    <recommendedName>
        <fullName evidence="4">DUF11 domain-containing protein</fullName>
    </recommendedName>
</protein>